<feature type="chain" id="PRO_5022941276" evidence="1">
    <location>
        <begin position="23"/>
        <end position="87"/>
    </location>
</feature>
<evidence type="ECO:0000313" key="2">
    <source>
        <dbReference type="EMBL" id="VVC45971.1"/>
    </source>
</evidence>
<protein>
    <submittedName>
        <fullName evidence="2">Uncharacterized protein</fullName>
    </submittedName>
</protein>
<organism evidence="2 3">
    <name type="scientific">Cinara cedri</name>
    <dbReference type="NCBI Taxonomy" id="506608"/>
    <lineage>
        <taxon>Eukaryota</taxon>
        <taxon>Metazoa</taxon>
        <taxon>Ecdysozoa</taxon>
        <taxon>Arthropoda</taxon>
        <taxon>Hexapoda</taxon>
        <taxon>Insecta</taxon>
        <taxon>Pterygota</taxon>
        <taxon>Neoptera</taxon>
        <taxon>Paraneoptera</taxon>
        <taxon>Hemiptera</taxon>
        <taxon>Sternorrhyncha</taxon>
        <taxon>Aphidomorpha</taxon>
        <taxon>Aphidoidea</taxon>
        <taxon>Aphididae</taxon>
        <taxon>Lachninae</taxon>
        <taxon>Cinara</taxon>
    </lineage>
</organism>
<evidence type="ECO:0000313" key="3">
    <source>
        <dbReference type="Proteomes" id="UP000325440"/>
    </source>
</evidence>
<proteinExistence type="predicted"/>
<sequence>MNTSLLITCILLGLQDVTFIASMSINGNANAQGQLLKDKSVPGQKPHVVNEIVQRTVPPFVRQIDQARITPENSEVEQNRFKRKIQT</sequence>
<dbReference type="Proteomes" id="UP000325440">
    <property type="component" value="Unassembled WGS sequence"/>
</dbReference>
<dbReference type="AlphaFoldDB" id="A0A5E4NQ23"/>
<gene>
    <name evidence="2" type="ORF">CINCED_3A000053</name>
</gene>
<accession>A0A5E4NQ23</accession>
<dbReference type="EMBL" id="CABPRJ010002424">
    <property type="protein sequence ID" value="VVC45971.1"/>
    <property type="molecule type" value="Genomic_DNA"/>
</dbReference>
<name>A0A5E4NQ23_9HEMI</name>
<reference evidence="2 3" key="1">
    <citation type="submission" date="2019-08" db="EMBL/GenBank/DDBJ databases">
        <authorList>
            <person name="Alioto T."/>
            <person name="Alioto T."/>
            <person name="Gomez Garrido J."/>
        </authorList>
    </citation>
    <scope>NUCLEOTIDE SEQUENCE [LARGE SCALE GENOMIC DNA]</scope>
</reference>
<keyword evidence="3" id="KW-1185">Reference proteome</keyword>
<evidence type="ECO:0000256" key="1">
    <source>
        <dbReference type="SAM" id="SignalP"/>
    </source>
</evidence>
<keyword evidence="1" id="KW-0732">Signal</keyword>
<feature type="signal peptide" evidence="1">
    <location>
        <begin position="1"/>
        <end position="22"/>
    </location>
</feature>